<reference evidence="7" key="1">
    <citation type="journal article" date="2019" name="Int. J. Syst. Evol. Microbiol.">
        <title>The Global Catalogue of Microorganisms (GCM) 10K type strain sequencing project: providing services to taxonomists for standard genome sequencing and annotation.</title>
        <authorList>
            <consortium name="The Broad Institute Genomics Platform"/>
            <consortium name="The Broad Institute Genome Sequencing Center for Infectious Disease"/>
            <person name="Wu L."/>
            <person name="Ma J."/>
        </authorList>
    </citation>
    <scope>NUCLEOTIDE SEQUENCE [LARGE SCALE GENOMIC DNA]</scope>
    <source>
        <strain evidence="7">NBRC 110044</strain>
    </source>
</reference>
<evidence type="ECO:0000256" key="4">
    <source>
        <dbReference type="PROSITE-ProRule" id="PRU00335"/>
    </source>
</evidence>
<dbReference type="Pfam" id="PF00440">
    <property type="entry name" value="TetR_N"/>
    <property type="match status" value="1"/>
</dbReference>
<evidence type="ECO:0000313" key="7">
    <source>
        <dbReference type="Proteomes" id="UP001156706"/>
    </source>
</evidence>
<feature type="domain" description="HTH tetR-type" evidence="5">
    <location>
        <begin position="15"/>
        <end position="75"/>
    </location>
</feature>
<evidence type="ECO:0000256" key="3">
    <source>
        <dbReference type="ARBA" id="ARBA00023163"/>
    </source>
</evidence>
<dbReference type="Proteomes" id="UP001156706">
    <property type="component" value="Unassembled WGS sequence"/>
</dbReference>
<keyword evidence="2 4" id="KW-0238">DNA-binding</keyword>
<sequence length="200" mass="22952">MPFKHLLGYSERHMNDTAKRILDLAEALWLERGFNGFSYHHLAQPLGLKNAAIHYHYPTKTDLGLALVGRYRRRIRRTAEHHAITTQDAWQKLEWYVDLLTMDYADSERLCPTGMLAAEWATLPEPVREEARAFMQELYQWCLGVLREGIAGGYFQFAGSCEDKAATLLATLQGALQLARFDPTWMDAVKKQLRLDLGAR</sequence>
<evidence type="ECO:0000256" key="2">
    <source>
        <dbReference type="ARBA" id="ARBA00023125"/>
    </source>
</evidence>
<dbReference type="InterPro" id="IPR011075">
    <property type="entry name" value="TetR_C"/>
</dbReference>
<organism evidence="6 7">
    <name type="scientific">Chitinimonas prasina</name>
    <dbReference type="NCBI Taxonomy" id="1434937"/>
    <lineage>
        <taxon>Bacteria</taxon>
        <taxon>Pseudomonadati</taxon>
        <taxon>Pseudomonadota</taxon>
        <taxon>Betaproteobacteria</taxon>
        <taxon>Neisseriales</taxon>
        <taxon>Chitinibacteraceae</taxon>
        <taxon>Chitinimonas</taxon>
    </lineage>
</organism>
<dbReference type="InterPro" id="IPR009057">
    <property type="entry name" value="Homeodomain-like_sf"/>
</dbReference>
<dbReference type="SUPFAM" id="SSF48498">
    <property type="entry name" value="Tetracyclin repressor-like, C-terminal domain"/>
    <property type="match status" value="1"/>
</dbReference>
<dbReference type="PRINTS" id="PR00455">
    <property type="entry name" value="HTHTETR"/>
</dbReference>
<keyword evidence="3" id="KW-0804">Transcription</keyword>
<evidence type="ECO:0000313" key="6">
    <source>
        <dbReference type="EMBL" id="GLR12128.1"/>
    </source>
</evidence>
<dbReference type="InterPro" id="IPR001647">
    <property type="entry name" value="HTH_TetR"/>
</dbReference>
<dbReference type="SUPFAM" id="SSF46689">
    <property type="entry name" value="Homeodomain-like"/>
    <property type="match status" value="1"/>
</dbReference>
<dbReference type="InterPro" id="IPR036271">
    <property type="entry name" value="Tet_transcr_reg_TetR-rel_C_sf"/>
</dbReference>
<keyword evidence="1" id="KW-0805">Transcription regulation</keyword>
<feature type="DNA-binding region" description="H-T-H motif" evidence="4">
    <location>
        <begin position="38"/>
        <end position="57"/>
    </location>
</feature>
<accession>A0ABQ5YER2</accession>
<keyword evidence="7" id="KW-1185">Reference proteome</keyword>
<dbReference type="PROSITE" id="PS50977">
    <property type="entry name" value="HTH_TETR_2"/>
    <property type="match status" value="1"/>
</dbReference>
<gene>
    <name evidence="6" type="ORF">GCM10007907_09180</name>
</gene>
<protein>
    <submittedName>
        <fullName evidence="6">TetR family transcriptional regulator</fullName>
    </submittedName>
</protein>
<dbReference type="PANTHER" id="PTHR47506">
    <property type="entry name" value="TRANSCRIPTIONAL REGULATORY PROTEIN"/>
    <property type="match status" value="1"/>
</dbReference>
<name>A0ABQ5YER2_9NEIS</name>
<evidence type="ECO:0000259" key="5">
    <source>
        <dbReference type="PROSITE" id="PS50977"/>
    </source>
</evidence>
<dbReference type="PANTHER" id="PTHR47506:SF3">
    <property type="entry name" value="HTH-TYPE TRANSCRIPTIONAL REGULATOR LMRA"/>
    <property type="match status" value="1"/>
</dbReference>
<proteinExistence type="predicted"/>
<dbReference type="Pfam" id="PF16925">
    <property type="entry name" value="TetR_C_13"/>
    <property type="match status" value="1"/>
</dbReference>
<comment type="caution">
    <text evidence="6">The sequence shown here is derived from an EMBL/GenBank/DDBJ whole genome shotgun (WGS) entry which is preliminary data.</text>
</comment>
<dbReference type="Gene3D" id="1.10.357.10">
    <property type="entry name" value="Tetracycline Repressor, domain 2"/>
    <property type="match status" value="1"/>
</dbReference>
<evidence type="ECO:0000256" key="1">
    <source>
        <dbReference type="ARBA" id="ARBA00023015"/>
    </source>
</evidence>
<dbReference type="EMBL" id="BSOG01000001">
    <property type="protein sequence ID" value="GLR12128.1"/>
    <property type="molecule type" value="Genomic_DNA"/>
</dbReference>